<dbReference type="GO" id="GO:0004674">
    <property type="term" value="F:protein serine/threonine kinase activity"/>
    <property type="evidence" value="ECO:0007669"/>
    <property type="project" value="TreeGrafter"/>
</dbReference>
<keyword evidence="2 5" id="KW-0547">Nucleotide-binding</keyword>
<dbReference type="PROSITE" id="PS00108">
    <property type="entry name" value="PROTEIN_KINASE_ST"/>
    <property type="match status" value="1"/>
</dbReference>
<feature type="compositionally biased region" description="Gly residues" evidence="6">
    <location>
        <begin position="193"/>
        <end position="210"/>
    </location>
</feature>
<gene>
    <name evidence="8" type="ORF">GPECTOR_12g605</name>
</gene>
<dbReference type="Pfam" id="PF00069">
    <property type="entry name" value="Pkinase"/>
    <property type="match status" value="1"/>
</dbReference>
<dbReference type="SUPFAM" id="SSF56112">
    <property type="entry name" value="Protein kinase-like (PK-like)"/>
    <property type="match status" value="1"/>
</dbReference>
<comment type="caution">
    <text evidence="8">The sequence shown here is derived from an EMBL/GenBank/DDBJ whole genome shotgun (WGS) entry which is preliminary data.</text>
</comment>
<evidence type="ECO:0000259" key="7">
    <source>
        <dbReference type="PROSITE" id="PS50011"/>
    </source>
</evidence>
<keyword evidence="9" id="KW-1185">Reference proteome</keyword>
<dbReference type="InterPro" id="IPR017441">
    <property type="entry name" value="Protein_kinase_ATP_BS"/>
</dbReference>
<organism evidence="8 9">
    <name type="scientific">Gonium pectorale</name>
    <name type="common">Green alga</name>
    <dbReference type="NCBI Taxonomy" id="33097"/>
    <lineage>
        <taxon>Eukaryota</taxon>
        <taxon>Viridiplantae</taxon>
        <taxon>Chlorophyta</taxon>
        <taxon>core chlorophytes</taxon>
        <taxon>Chlorophyceae</taxon>
        <taxon>CS clade</taxon>
        <taxon>Chlamydomonadales</taxon>
        <taxon>Volvocaceae</taxon>
        <taxon>Gonium</taxon>
    </lineage>
</organism>
<keyword evidence="3" id="KW-0418">Kinase</keyword>
<accession>A0A150GPB0</accession>
<feature type="binding site" evidence="5">
    <location>
        <position position="285"/>
    </location>
    <ligand>
        <name>ATP</name>
        <dbReference type="ChEBI" id="CHEBI:30616"/>
    </ligand>
</feature>
<dbReference type="SMART" id="SM00220">
    <property type="entry name" value="S_TKc"/>
    <property type="match status" value="1"/>
</dbReference>
<dbReference type="STRING" id="33097.A0A150GPB0"/>
<dbReference type="PANTHER" id="PTHR44329:SF214">
    <property type="entry name" value="PROTEIN KINASE DOMAIN-CONTAINING PROTEIN"/>
    <property type="match status" value="1"/>
</dbReference>
<feature type="domain" description="Protein kinase" evidence="7">
    <location>
        <begin position="160"/>
        <end position="501"/>
    </location>
</feature>
<evidence type="ECO:0000256" key="6">
    <source>
        <dbReference type="SAM" id="MobiDB-lite"/>
    </source>
</evidence>
<dbReference type="InterPro" id="IPR051681">
    <property type="entry name" value="Ser/Thr_Kinases-Pseudokinases"/>
</dbReference>
<dbReference type="AlphaFoldDB" id="A0A150GPB0"/>
<sequence>MAVRLNFTLRGTGPEDGVRPVVDFGTQSGRAPRADLLAASLPGDWGTADCEDCFLVFKLCYPPELLDQALSLTVRAPWIPGPQKARFGLPQPGCIKNAGSADGGSGGGDGNSSRAGGGAPLERRCWPQLASMDDVAVLSYSVNGSQKPLPMECVIQFGTLGCAMAWSSGAFGKLPSPAAPPASSGSAPPPSPGGSGGSDGADDGGAGSKGGPSVLGAAIGGTAGVPSPPTPDPLAVVTPQTPHRPDVAFDVRPGREVTLLPTVLGKGAFGRVVAGVYQGQPVAVKIIVLTIALDVARGLEYLHPTVVHRDLKPGNVLINKPGSSRVVAKLSDFGLSRLRSTVAPTAHPEAGTPEFMAPELFALDNNVVTHKADVYSFGVLLWAMLTGKRPWEAWDADPKRRPAAAELVKELMLVREQLKMTAHGGTAGETVTDACALATPFGPPVGAEQLEAGSSFATANNVWQFDETGTSVTTATSATRGIDGTAVSERMAAVAVETQKQ</sequence>
<dbReference type="EMBL" id="LSYV01000013">
    <property type="protein sequence ID" value="KXZ51641.1"/>
    <property type="molecule type" value="Genomic_DNA"/>
</dbReference>
<name>A0A150GPB0_GONPE</name>
<dbReference type="PROSITE" id="PS50011">
    <property type="entry name" value="PROTEIN_KINASE_DOM"/>
    <property type="match status" value="1"/>
</dbReference>
<evidence type="ECO:0000313" key="8">
    <source>
        <dbReference type="EMBL" id="KXZ51641.1"/>
    </source>
</evidence>
<keyword evidence="4 5" id="KW-0067">ATP-binding</keyword>
<feature type="region of interest" description="Disordered" evidence="6">
    <location>
        <begin position="175"/>
        <end position="241"/>
    </location>
</feature>
<feature type="compositionally biased region" description="Gly residues" evidence="6">
    <location>
        <begin position="101"/>
        <end position="119"/>
    </location>
</feature>
<evidence type="ECO:0000256" key="1">
    <source>
        <dbReference type="ARBA" id="ARBA00022679"/>
    </source>
</evidence>
<evidence type="ECO:0000256" key="3">
    <source>
        <dbReference type="ARBA" id="ARBA00022777"/>
    </source>
</evidence>
<evidence type="ECO:0000256" key="4">
    <source>
        <dbReference type="ARBA" id="ARBA00022840"/>
    </source>
</evidence>
<dbReference type="Proteomes" id="UP000075714">
    <property type="component" value="Unassembled WGS sequence"/>
</dbReference>
<dbReference type="InterPro" id="IPR011009">
    <property type="entry name" value="Kinase-like_dom_sf"/>
</dbReference>
<dbReference type="InterPro" id="IPR000719">
    <property type="entry name" value="Prot_kinase_dom"/>
</dbReference>
<dbReference type="OrthoDB" id="4062651at2759"/>
<dbReference type="PANTHER" id="PTHR44329">
    <property type="entry name" value="SERINE/THREONINE-PROTEIN KINASE TNNI3K-RELATED"/>
    <property type="match status" value="1"/>
</dbReference>
<evidence type="ECO:0000313" key="9">
    <source>
        <dbReference type="Proteomes" id="UP000075714"/>
    </source>
</evidence>
<dbReference type="InterPro" id="IPR008271">
    <property type="entry name" value="Ser/Thr_kinase_AS"/>
</dbReference>
<dbReference type="PROSITE" id="PS00107">
    <property type="entry name" value="PROTEIN_KINASE_ATP"/>
    <property type="match status" value="1"/>
</dbReference>
<proteinExistence type="predicted"/>
<protein>
    <recommendedName>
        <fullName evidence="7">Protein kinase domain-containing protein</fullName>
    </recommendedName>
</protein>
<evidence type="ECO:0000256" key="5">
    <source>
        <dbReference type="PROSITE-ProRule" id="PRU10141"/>
    </source>
</evidence>
<evidence type="ECO:0000256" key="2">
    <source>
        <dbReference type="ARBA" id="ARBA00022741"/>
    </source>
</evidence>
<dbReference type="Gene3D" id="1.10.510.10">
    <property type="entry name" value="Transferase(Phosphotransferase) domain 1"/>
    <property type="match status" value="1"/>
</dbReference>
<feature type="region of interest" description="Disordered" evidence="6">
    <location>
        <begin position="98"/>
        <end position="120"/>
    </location>
</feature>
<dbReference type="GO" id="GO:0005524">
    <property type="term" value="F:ATP binding"/>
    <property type="evidence" value="ECO:0007669"/>
    <property type="project" value="UniProtKB-UniRule"/>
</dbReference>
<keyword evidence="1" id="KW-0808">Transferase</keyword>
<reference evidence="9" key="1">
    <citation type="journal article" date="2016" name="Nat. Commun.">
        <title>The Gonium pectorale genome demonstrates co-option of cell cycle regulation during the evolution of multicellularity.</title>
        <authorList>
            <person name="Hanschen E.R."/>
            <person name="Marriage T.N."/>
            <person name="Ferris P.J."/>
            <person name="Hamaji T."/>
            <person name="Toyoda A."/>
            <person name="Fujiyama A."/>
            <person name="Neme R."/>
            <person name="Noguchi H."/>
            <person name="Minakuchi Y."/>
            <person name="Suzuki M."/>
            <person name="Kawai-Toyooka H."/>
            <person name="Smith D.R."/>
            <person name="Sparks H."/>
            <person name="Anderson J."/>
            <person name="Bakaric R."/>
            <person name="Luria V."/>
            <person name="Karger A."/>
            <person name="Kirschner M.W."/>
            <person name="Durand P.M."/>
            <person name="Michod R.E."/>
            <person name="Nozaki H."/>
            <person name="Olson B.J."/>
        </authorList>
    </citation>
    <scope>NUCLEOTIDE SEQUENCE [LARGE SCALE GENOMIC DNA]</scope>
    <source>
        <strain evidence="9">NIES-2863</strain>
    </source>
</reference>